<keyword evidence="2" id="KW-1185">Reference proteome</keyword>
<reference evidence="1" key="3">
    <citation type="submission" date="2024-01" db="EMBL/GenBank/DDBJ databases">
        <authorList>
            <person name="Coelho M.A."/>
            <person name="David-Palma M."/>
            <person name="Shea T."/>
            <person name="Sun S."/>
            <person name="Cuomo C.A."/>
            <person name="Heitman J."/>
        </authorList>
    </citation>
    <scope>NUCLEOTIDE SEQUENCE</scope>
    <source>
        <strain evidence="1">CBS 7841</strain>
    </source>
</reference>
<dbReference type="GeneID" id="91090521"/>
<proteinExistence type="predicted"/>
<sequence length="759" mass="87555">MIFDELQHIIPLTLILLSKKCYDKVIPKLYHDIVLSKKNASKLFYGMCVNQTVELPYPYGGFDFTTRKSKALYHTMRITFQDIWAAEAMVMAAREYPTHEFGYMCDENAYPLLFPSAQYVILGKDILLSLPDAAKDVNTAEQKRWETNHLLVVDNEQSRRWMRHHGNWYVTAGEFEDLLFRMVEPQVFCFDMMYVDSTKGDSYSGIRVIDSLSLYRPKGRVIIHWFLYDCKDQRPLFGEIVLGTPITIVFHTRLPPDETIIDLEIAMAHHEFSRQSPFEKARNMATAVDRLIKEIINYSDMITNDRTPGEEETRACEIEVCVLNAELVQNIWAGGSRADEDELYSTKEWDKIINSRWTPEQAMMKLIIGDPVNLADLPHFAMSATLHDALVFAARPVPIPKPLEPKPQSPPPVFELTTLKPLHSVHHVIFAFLEDICPTLLLRISKSFHPRILPKLYTRVVLSANNSALFFYGVAHGPESRKAKSLRLVKILVFTDPESMEGIMRQVYRPPTPRGSDPIWHPRPEVTYPLFPNAMHIQISWPILRFFLTPPHDIVSFPDDPREPLEPVQGLSPMMIYAMSFSRMLEDQVPKLERLCVDLESGEGYDGISVQQVFRTLAYRGRTKWMKASVRRSGQRIFDFTLLIRVHLQPQQSPVYLPNKTPAPFIIRFLPSPFPTSGPSAARTTAFAIYNLFRIHTSRDSVPPIFEVVDEEEVRRELSILVEDLGMQRGGKTWTVFWESFKLREKGEEESEWEKPVFD</sequence>
<protein>
    <submittedName>
        <fullName evidence="1">Uncharacterized protein</fullName>
    </submittedName>
</protein>
<reference evidence="1" key="1">
    <citation type="submission" date="2016-06" db="EMBL/GenBank/DDBJ databases">
        <authorList>
            <person name="Cuomo C."/>
            <person name="Litvintseva A."/>
            <person name="Heitman J."/>
            <person name="Chen Y."/>
            <person name="Sun S."/>
            <person name="Springer D."/>
            <person name="Dromer F."/>
            <person name="Young S."/>
            <person name="Zeng Q."/>
            <person name="Chapman S."/>
            <person name="Gujja S."/>
            <person name="Saif S."/>
            <person name="Birren B."/>
        </authorList>
    </citation>
    <scope>NUCLEOTIDE SEQUENCE</scope>
    <source>
        <strain evidence="1">CBS 7841</strain>
    </source>
</reference>
<evidence type="ECO:0000313" key="1">
    <source>
        <dbReference type="EMBL" id="WVN91066.1"/>
    </source>
</evidence>
<evidence type="ECO:0000313" key="2">
    <source>
        <dbReference type="Proteomes" id="UP000094043"/>
    </source>
</evidence>
<accession>A0AAJ8M4Z6</accession>
<reference evidence="1" key="2">
    <citation type="journal article" date="2022" name="Elife">
        <title>Obligate sexual reproduction of a homothallic fungus closely related to the Cryptococcus pathogenic species complex.</title>
        <authorList>
            <person name="Passer A.R."/>
            <person name="Clancey S.A."/>
            <person name="Shea T."/>
            <person name="David-Palma M."/>
            <person name="Averette A.F."/>
            <person name="Boekhout T."/>
            <person name="Porcel B.M."/>
            <person name="Nowrousian M."/>
            <person name="Cuomo C.A."/>
            <person name="Sun S."/>
            <person name="Heitman J."/>
            <person name="Coelho M.A."/>
        </authorList>
    </citation>
    <scope>NUCLEOTIDE SEQUENCE</scope>
    <source>
        <strain evidence="1">CBS 7841</strain>
    </source>
</reference>
<dbReference type="KEGG" id="cdep:91090521"/>
<gene>
    <name evidence="1" type="ORF">L203_106313</name>
</gene>
<dbReference type="EMBL" id="CP143791">
    <property type="protein sequence ID" value="WVN91066.1"/>
    <property type="molecule type" value="Genomic_DNA"/>
</dbReference>
<name>A0AAJ8M4Z6_9TREE</name>
<dbReference type="AlphaFoldDB" id="A0AAJ8M4Z6"/>
<dbReference type="RefSeq" id="XP_066071766.1">
    <property type="nucleotide sequence ID" value="XM_066215669.1"/>
</dbReference>
<organism evidence="1 2">
    <name type="scientific">Cryptococcus depauperatus CBS 7841</name>
    <dbReference type="NCBI Taxonomy" id="1295531"/>
    <lineage>
        <taxon>Eukaryota</taxon>
        <taxon>Fungi</taxon>
        <taxon>Dikarya</taxon>
        <taxon>Basidiomycota</taxon>
        <taxon>Agaricomycotina</taxon>
        <taxon>Tremellomycetes</taxon>
        <taxon>Tremellales</taxon>
        <taxon>Cryptococcaceae</taxon>
        <taxon>Cryptococcus</taxon>
    </lineage>
</organism>
<dbReference type="Pfam" id="PF12586">
    <property type="entry name" value="DUF3760"/>
    <property type="match status" value="2"/>
</dbReference>
<dbReference type="InterPro" id="IPR022235">
    <property type="entry name" value="DUF3760"/>
</dbReference>
<dbReference type="Proteomes" id="UP000094043">
    <property type="component" value="Chromosome 8"/>
</dbReference>